<proteinExistence type="predicted"/>
<keyword evidence="2" id="KW-1185">Reference proteome</keyword>
<dbReference type="Gramene" id="KQK93304">
    <property type="protein sequence ID" value="KQK93304"/>
    <property type="gene ID" value="SETIT_028490mg"/>
</dbReference>
<dbReference type="Proteomes" id="UP000004995">
    <property type="component" value="Unassembled WGS sequence"/>
</dbReference>
<reference evidence="2" key="1">
    <citation type="journal article" date="2012" name="Nat. Biotechnol.">
        <title>Reference genome sequence of the model plant Setaria.</title>
        <authorList>
            <person name="Bennetzen J.L."/>
            <person name="Schmutz J."/>
            <person name="Wang H."/>
            <person name="Percifield R."/>
            <person name="Hawkins J."/>
            <person name="Pontaroli A.C."/>
            <person name="Estep M."/>
            <person name="Feng L."/>
            <person name="Vaughn J.N."/>
            <person name="Grimwood J."/>
            <person name="Jenkins J."/>
            <person name="Barry K."/>
            <person name="Lindquist E."/>
            <person name="Hellsten U."/>
            <person name="Deshpande S."/>
            <person name="Wang X."/>
            <person name="Wu X."/>
            <person name="Mitros T."/>
            <person name="Triplett J."/>
            <person name="Yang X."/>
            <person name="Ye C.Y."/>
            <person name="Mauro-Herrera M."/>
            <person name="Wang L."/>
            <person name="Li P."/>
            <person name="Sharma M."/>
            <person name="Sharma R."/>
            <person name="Ronald P.C."/>
            <person name="Panaud O."/>
            <person name="Kellogg E.A."/>
            <person name="Brutnell T.P."/>
            <person name="Doust A.N."/>
            <person name="Tuskan G.A."/>
            <person name="Rokhsar D."/>
            <person name="Devos K.M."/>
        </authorList>
    </citation>
    <scope>NUCLEOTIDE SEQUENCE [LARGE SCALE GENOMIC DNA]</scope>
    <source>
        <strain evidence="2">cv. Yugu1</strain>
    </source>
</reference>
<accession>K3ZPG0</accession>
<dbReference type="EnsemblPlants" id="KQK93304">
    <property type="protein sequence ID" value="KQK93304"/>
    <property type="gene ID" value="SETIT_028490mg"/>
</dbReference>
<sequence>MTEAKLRWKIEKEGANIVGFIGLATQRCTPVSVNHEHWKTVKVKHKDNQTIKSIK</sequence>
<evidence type="ECO:0000313" key="2">
    <source>
        <dbReference type="Proteomes" id="UP000004995"/>
    </source>
</evidence>
<dbReference type="EMBL" id="AGNK02004600">
    <property type="status" value="NOT_ANNOTATED_CDS"/>
    <property type="molecule type" value="Genomic_DNA"/>
</dbReference>
<reference evidence="1" key="2">
    <citation type="submission" date="2018-08" db="UniProtKB">
        <authorList>
            <consortium name="EnsemblPlants"/>
        </authorList>
    </citation>
    <scope>IDENTIFICATION</scope>
    <source>
        <strain evidence="1">Yugu1</strain>
    </source>
</reference>
<evidence type="ECO:0000313" key="1">
    <source>
        <dbReference type="EnsemblPlants" id="KQK93304"/>
    </source>
</evidence>
<protein>
    <submittedName>
        <fullName evidence="1">Uncharacterized protein</fullName>
    </submittedName>
</protein>
<dbReference type="HOGENOM" id="CLU_3036001_0_0_1"/>
<dbReference type="InParanoid" id="K3ZPG0"/>
<dbReference type="AlphaFoldDB" id="K3ZPG0"/>
<organism evidence="1 2">
    <name type="scientific">Setaria italica</name>
    <name type="common">Foxtail millet</name>
    <name type="synonym">Panicum italicum</name>
    <dbReference type="NCBI Taxonomy" id="4555"/>
    <lineage>
        <taxon>Eukaryota</taxon>
        <taxon>Viridiplantae</taxon>
        <taxon>Streptophyta</taxon>
        <taxon>Embryophyta</taxon>
        <taxon>Tracheophyta</taxon>
        <taxon>Spermatophyta</taxon>
        <taxon>Magnoliopsida</taxon>
        <taxon>Liliopsida</taxon>
        <taxon>Poales</taxon>
        <taxon>Poaceae</taxon>
        <taxon>PACMAD clade</taxon>
        <taxon>Panicoideae</taxon>
        <taxon>Panicodae</taxon>
        <taxon>Paniceae</taxon>
        <taxon>Cenchrinae</taxon>
        <taxon>Setaria</taxon>
    </lineage>
</organism>
<name>K3ZPG0_SETIT</name>